<dbReference type="InterPro" id="IPR013083">
    <property type="entry name" value="Znf_RING/FYVE/PHD"/>
</dbReference>
<keyword evidence="2" id="KW-1185">Reference proteome</keyword>
<dbReference type="OrthoDB" id="161570at2759"/>
<evidence type="ECO:0000313" key="2">
    <source>
        <dbReference type="Proteomes" id="UP000271098"/>
    </source>
</evidence>
<dbReference type="SUPFAM" id="SSF57903">
    <property type="entry name" value="FYVE/PHD zinc finger"/>
    <property type="match status" value="1"/>
</dbReference>
<dbReference type="WBParaSite" id="GPUH_0002049801-mRNA-1">
    <property type="protein sequence ID" value="GPUH_0002049801-mRNA-1"/>
    <property type="gene ID" value="GPUH_0002049801"/>
</dbReference>
<organism evidence="3">
    <name type="scientific">Gongylonema pulchrum</name>
    <dbReference type="NCBI Taxonomy" id="637853"/>
    <lineage>
        <taxon>Eukaryota</taxon>
        <taxon>Metazoa</taxon>
        <taxon>Ecdysozoa</taxon>
        <taxon>Nematoda</taxon>
        <taxon>Chromadorea</taxon>
        <taxon>Rhabditida</taxon>
        <taxon>Spirurina</taxon>
        <taxon>Spiruromorpha</taxon>
        <taxon>Spiruroidea</taxon>
        <taxon>Gongylonematidae</taxon>
        <taxon>Gongylonema</taxon>
    </lineage>
</organism>
<reference evidence="1 2" key="2">
    <citation type="submission" date="2018-11" db="EMBL/GenBank/DDBJ databases">
        <authorList>
            <consortium name="Pathogen Informatics"/>
        </authorList>
    </citation>
    <scope>NUCLEOTIDE SEQUENCE [LARGE SCALE GENOMIC DNA]</scope>
</reference>
<dbReference type="Proteomes" id="UP000271098">
    <property type="component" value="Unassembled WGS sequence"/>
</dbReference>
<accession>A0A183EHN2</accession>
<dbReference type="Gene3D" id="3.30.40.10">
    <property type="entry name" value="Zinc/RING finger domain, C3HC4 (zinc finger)"/>
    <property type="match status" value="1"/>
</dbReference>
<dbReference type="AlphaFoldDB" id="A0A183EHN2"/>
<protein>
    <submittedName>
        <fullName evidence="3">FLZ-type domain-containing protein</fullName>
    </submittedName>
</protein>
<evidence type="ECO:0000313" key="3">
    <source>
        <dbReference type="WBParaSite" id="GPUH_0002049801-mRNA-1"/>
    </source>
</evidence>
<dbReference type="InterPro" id="IPR011011">
    <property type="entry name" value="Znf_FYVE_PHD"/>
</dbReference>
<dbReference type="EMBL" id="UYRT01090496">
    <property type="protein sequence ID" value="VDN36128.1"/>
    <property type="molecule type" value="Genomic_DNA"/>
</dbReference>
<gene>
    <name evidence="1" type="ORF">GPUH_LOCUS20473</name>
</gene>
<reference evidence="3" key="1">
    <citation type="submission" date="2016-06" db="UniProtKB">
        <authorList>
            <consortium name="WormBaseParasite"/>
        </authorList>
    </citation>
    <scope>IDENTIFICATION</scope>
</reference>
<evidence type="ECO:0000313" key="1">
    <source>
        <dbReference type="EMBL" id="VDN36128.1"/>
    </source>
</evidence>
<sequence>MLTMSRRQRYRMQAVEQPIYADSGSQAAIQNAGFTEQNKPELLQTADKLQRIDDERGMCESPQQPSSQRSIGAALSSISGADEEISLTGTLKLPARFRFNSFHAVNGNKSELQCHICSLVQYTLADRQPKNERVSKILGREKDDEEARGIQQPSIAHSQSAVCGTMGGVEITRCYCGMENEDDFMIQCDLCKCVLQISHYKRNYAKRLS</sequence>
<proteinExistence type="predicted"/>
<name>A0A183EHN2_9BILA</name>